<keyword evidence="4" id="KW-0788">Thiol protease</keyword>
<dbReference type="InterPro" id="IPR036440">
    <property type="entry name" value="Peptidase_C15-like_sf"/>
</dbReference>
<keyword evidence="2" id="KW-0645">Protease</keyword>
<protein>
    <submittedName>
        <fullName evidence="6">Pyroglutamyl-peptidase 1-like protein isoform X3</fullName>
    </submittedName>
</protein>
<evidence type="ECO:0000313" key="5">
    <source>
        <dbReference type="Proteomes" id="UP001652642"/>
    </source>
</evidence>
<dbReference type="PANTHER" id="PTHR23402">
    <property type="entry name" value="PROTEASE FAMILY C15 PYROGLUTAMYL-PEPTIDASE I-RELATED"/>
    <property type="match status" value="1"/>
</dbReference>
<comment type="similarity">
    <text evidence="1">Belongs to the peptidase C15 family.</text>
</comment>
<dbReference type="RefSeq" id="XP_072838294.1">
    <property type="nucleotide sequence ID" value="XM_072982193.1"/>
</dbReference>
<dbReference type="Pfam" id="PF01470">
    <property type="entry name" value="Peptidase_C15"/>
    <property type="match status" value="1"/>
</dbReference>
<dbReference type="InterPro" id="IPR016125">
    <property type="entry name" value="Peptidase_C15-like"/>
</dbReference>
<evidence type="ECO:0000256" key="4">
    <source>
        <dbReference type="ARBA" id="ARBA00022807"/>
    </source>
</evidence>
<reference evidence="6" key="1">
    <citation type="submission" date="2025-08" db="UniProtKB">
        <authorList>
            <consortium name="RefSeq"/>
        </authorList>
    </citation>
    <scope>IDENTIFICATION</scope>
</reference>
<accession>A0ABM5EYQ2</accession>
<evidence type="ECO:0000256" key="2">
    <source>
        <dbReference type="ARBA" id="ARBA00022670"/>
    </source>
</evidence>
<proteinExistence type="inferred from homology"/>
<keyword evidence="3" id="KW-0378">Hydrolase</keyword>
<evidence type="ECO:0000313" key="6">
    <source>
        <dbReference type="RefSeq" id="XP_072838294.1"/>
    </source>
</evidence>
<evidence type="ECO:0000256" key="3">
    <source>
        <dbReference type="ARBA" id="ARBA00022801"/>
    </source>
</evidence>
<dbReference type="Proteomes" id="UP001652642">
    <property type="component" value="Chromosome 12"/>
</dbReference>
<dbReference type="PANTHER" id="PTHR23402:SF15">
    <property type="entry name" value="PYROGLUTAMYL-PEPTIDASE 1-LIKE PROTEIN"/>
    <property type="match status" value="1"/>
</dbReference>
<dbReference type="SUPFAM" id="SSF53182">
    <property type="entry name" value="Pyrrolidone carboxyl peptidase (pyroglutamate aminopeptidase)"/>
    <property type="match status" value="1"/>
</dbReference>
<keyword evidence="5" id="KW-1185">Reference proteome</keyword>
<sequence length="94" mass="10507">MDISSNTVVVTGFGSFRQYLVNSSWEAAKELLKLGLGDDVDIHIVELPVAYHKVKELVCKAWGNLNPKVTAEFIGKALQRIIREMLDQCNGENM</sequence>
<name>A0ABM5EYQ2_9SAUR</name>
<dbReference type="Gene3D" id="3.40.630.20">
    <property type="entry name" value="Peptidase C15, pyroglutamyl peptidase I-like"/>
    <property type="match status" value="1"/>
</dbReference>
<organism evidence="5 6">
    <name type="scientific">Pogona vitticeps</name>
    <name type="common">central bearded dragon</name>
    <dbReference type="NCBI Taxonomy" id="103695"/>
    <lineage>
        <taxon>Eukaryota</taxon>
        <taxon>Metazoa</taxon>
        <taxon>Chordata</taxon>
        <taxon>Craniata</taxon>
        <taxon>Vertebrata</taxon>
        <taxon>Euteleostomi</taxon>
        <taxon>Lepidosauria</taxon>
        <taxon>Squamata</taxon>
        <taxon>Bifurcata</taxon>
        <taxon>Unidentata</taxon>
        <taxon>Episquamata</taxon>
        <taxon>Toxicofera</taxon>
        <taxon>Iguania</taxon>
        <taxon>Acrodonta</taxon>
        <taxon>Agamidae</taxon>
        <taxon>Amphibolurinae</taxon>
        <taxon>Pogona</taxon>
    </lineage>
</organism>
<dbReference type="GeneID" id="110072987"/>
<evidence type="ECO:0000256" key="1">
    <source>
        <dbReference type="ARBA" id="ARBA00006641"/>
    </source>
</evidence>
<gene>
    <name evidence="6" type="primary">PGPEP1L</name>
</gene>